<evidence type="ECO:0000256" key="2">
    <source>
        <dbReference type="ARBA" id="ARBA00009695"/>
    </source>
</evidence>
<evidence type="ECO:0000259" key="6">
    <source>
        <dbReference type="Pfam" id="PF02631"/>
    </source>
</evidence>
<dbReference type="Gene3D" id="1.10.10.10">
    <property type="entry name" value="Winged helix-like DNA-binding domain superfamily/Winged helix DNA-binding domain"/>
    <property type="match status" value="2"/>
</dbReference>
<sequence>MKETTKSYTVQEAFQALCRYCVYQDRCHQEVEQKLIDMNMIPEARAQIISDLIRHDFLNEERFAMNYAMGKFNQKGWGKIRIRQELKRRKVSDFLLKKALDQIEDRVYRKKIKDLAQKKFSQLGKDTSWKSKSKLKNYLMYKGFEPDIIYETINNFMKF</sequence>
<comment type="function">
    <text evidence="5">Modulates RecA activity.</text>
</comment>
<organism evidence="8 9">
    <name type="scientific">Mesohalobacter halotolerans</name>
    <dbReference type="NCBI Taxonomy" id="1883405"/>
    <lineage>
        <taxon>Bacteria</taxon>
        <taxon>Pseudomonadati</taxon>
        <taxon>Bacteroidota</taxon>
        <taxon>Flavobacteriia</taxon>
        <taxon>Flavobacteriales</taxon>
        <taxon>Flavobacteriaceae</taxon>
        <taxon>Mesohalobacter</taxon>
    </lineage>
</organism>
<dbReference type="Pfam" id="PF02631">
    <property type="entry name" value="RecX_HTH2"/>
    <property type="match status" value="1"/>
</dbReference>
<dbReference type="EMBL" id="SWMU01000001">
    <property type="protein sequence ID" value="TKS57594.1"/>
    <property type="molecule type" value="Genomic_DNA"/>
</dbReference>
<evidence type="ECO:0000256" key="1">
    <source>
        <dbReference type="ARBA" id="ARBA00004496"/>
    </source>
</evidence>
<keyword evidence="4 5" id="KW-0963">Cytoplasm</keyword>
<gene>
    <name evidence="5" type="primary">recX</name>
    <name evidence="8" type="ORF">FCN74_04025</name>
</gene>
<dbReference type="InterPro" id="IPR036388">
    <property type="entry name" value="WH-like_DNA-bd_sf"/>
</dbReference>
<accession>A0A4U5TVG3</accession>
<dbReference type="OrthoDB" id="1523826at2"/>
<protein>
    <recommendedName>
        <fullName evidence="3 5">Regulatory protein RecX</fullName>
    </recommendedName>
</protein>
<feature type="domain" description="RecX second three-helical" evidence="6">
    <location>
        <begin position="59"/>
        <end position="100"/>
    </location>
</feature>
<evidence type="ECO:0000256" key="5">
    <source>
        <dbReference type="HAMAP-Rule" id="MF_01114"/>
    </source>
</evidence>
<dbReference type="PANTHER" id="PTHR33602:SF1">
    <property type="entry name" value="REGULATORY PROTEIN RECX FAMILY PROTEIN"/>
    <property type="match status" value="1"/>
</dbReference>
<evidence type="ECO:0000256" key="3">
    <source>
        <dbReference type="ARBA" id="ARBA00018111"/>
    </source>
</evidence>
<evidence type="ECO:0000313" key="8">
    <source>
        <dbReference type="EMBL" id="TKS57594.1"/>
    </source>
</evidence>
<comment type="caution">
    <text evidence="8">The sequence shown here is derived from an EMBL/GenBank/DDBJ whole genome shotgun (WGS) entry which is preliminary data.</text>
</comment>
<dbReference type="PANTHER" id="PTHR33602">
    <property type="entry name" value="REGULATORY PROTEIN RECX FAMILY PROTEIN"/>
    <property type="match status" value="1"/>
</dbReference>
<dbReference type="Pfam" id="PF21981">
    <property type="entry name" value="RecX_HTH3"/>
    <property type="match status" value="1"/>
</dbReference>
<dbReference type="InterPro" id="IPR053924">
    <property type="entry name" value="RecX_HTH_2nd"/>
</dbReference>
<dbReference type="RefSeq" id="WP_138931294.1">
    <property type="nucleotide sequence ID" value="NZ_SWMU01000001.1"/>
</dbReference>
<dbReference type="Proteomes" id="UP000306552">
    <property type="component" value="Unassembled WGS sequence"/>
</dbReference>
<evidence type="ECO:0000313" key="9">
    <source>
        <dbReference type="Proteomes" id="UP000306552"/>
    </source>
</evidence>
<evidence type="ECO:0000256" key="4">
    <source>
        <dbReference type="ARBA" id="ARBA00022490"/>
    </source>
</evidence>
<dbReference type="InterPro" id="IPR003783">
    <property type="entry name" value="Regulatory_RecX"/>
</dbReference>
<evidence type="ECO:0000259" key="7">
    <source>
        <dbReference type="Pfam" id="PF21981"/>
    </source>
</evidence>
<dbReference type="GO" id="GO:0006282">
    <property type="term" value="P:regulation of DNA repair"/>
    <property type="evidence" value="ECO:0007669"/>
    <property type="project" value="UniProtKB-UniRule"/>
</dbReference>
<keyword evidence="9" id="KW-1185">Reference proteome</keyword>
<feature type="domain" description="RecX third three-helical" evidence="7">
    <location>
        <begin position="111"/>
        <end position="152"/>
    </location>
</feature>
<dbReference type="GO" id="GO:0005737">
    <property type="term" value="C:cytoplasm"/>
    <property type="evidence" value="ECO:0007669"/>
    <property type="project" value="UniProtKB-SubCell"/>
</dbReference>
<dbReference type="InterPro" id="IPR053925">
    <property type="entry name" value="RecX_HTH_3rd"/>
</dbReference>
<dbReference type="HAMAP" id="MF_01114">
    <property type="entry name" value="RecX"/>
    <property type="match status" value="1"/>
</dbReference>
<proteinExistence type="inferred from homology"/>
<name>A0A4U5TVG3_9FLAO</name>
<comment type="subcellular location">
    <subcellularLocation>
        <location evidence="1 5">Cytoplasm</location>
    </subcellularLocation>
</comment>
<dbReference type="AlphaFoldDB" id="A0A4U5TVG3"/>
<reference evidence="8 9" key="1">
    <citation type="submission" date="2019-04" db="EMBL/GenBank/DDBJ databases">
        <title>Psychroflexus halotolerans sp. nov., isolated from a marine solar saltern.</title>
        <authorList>
            <person name="Feng X."/>
        </authorList>
    </citation>
    <scope>NUCLEOTIDE SEQUENCE [LARGE SCALE GENOMIC DNA]</scope>
    <source>
        <strain evidence="8 9">WDS2C27</strain>
    </source>
</reference>
<comment type="similarity">
    <text evidence="2 5">Belongs to the RecX family.</text>
</comment>